<reference evidence="5" key="1">
    <citation type="journal article" date="2012" name="Mol. Plant Microbe Interact.">
        <title>A highly conserved effector in Fusarium oxysporum is required for full virulence on Arabidopsis.</title>
        <authorList>
            <person name="Thatcher L.F."/>
            <person name="Gardiner D.M."/>
            <person name="Kazan K."/>
            <person name="Manners J."/>
        </authorList>
    </citation>
    <scope>NUCLEOTIDE SEQUENCE [LARGE SCALE GENOMIC DNA]</scope>
    <source>
        <strain evidence="5">Fo5176</strain>
    </source>
</reference>
<feature type="domain" description="NmrA-like" evidence="3">
    <location>
        <begin position="6"/>
        <end position="241"/>
    </location>
</feature>
<dbReference type="InterPro" id="IPR051609">
    <property type="entry name" value="NmrA/Isoflavone_reductase-like"/>
</dbReference>
<accession>A0A0D2Y3G1</accession>
<dbReference type="AlphaFoldDB" id="A0A0D2Y3G1"/>
<proteinExistence type="predicted"/>
<dbReference type="Pfam" id="PF05368">
    <property type="entry name" value="NmrA"/>
    <property type="match status" value="1"/>
</dbReference>
<dbReference type="CDD" id="cd05259">
    <property type="entry name" value="PCBER_SDR_a"/>
    <property type="match status" value="1"/>
</dbReference>
<reference evidence="4" key="2">
    <citation type="submission" date="2025-08" db="UniProtKB">
        <authorList>
            <consortium name="EnsemblFungi"/>
        </authorList>
    </citation>
    <scope>IDENTIFICATION</scope>
    <source>
        <strain evidence="4">4287 / CBS 123668 / FGSC 9935 / NRRL 34936</strain>
    </source>
</reference>
<dbReference type="InterPro" id="IPR036291">
    <property type="entry name" value="NAD(P)-bd_dom_sf"/>
</dbReference>
<evidence type="ECO:0000313" key="5">
    <source>
        <dbReference type="Proteomes" id="UP000002489"/>
    </source>
</evidence>
<dbReference type="EnsemblFungi" id="FOXG_10812T0">
    <property type="protein sequence ID" value="FOXG_10812P0"/>
    <property type="gene ID" value="FOXG_10812"/>
</dbReference>
<dbReference type="PANTHER" id="PTHR47706:SF1">
    <property type="entry name" value="CIPA-LIKE, PUTATIVE (AFU_ORTHOLOGUE AFUA_1G12460)-RELATED"/>
    <property type="match status" value="1"/>
</dbReference>
<dbReference type="GO" id="GO:0016491">
    <property type="term" value="F:oxidoreductase activity"/>
    <property type="evidence" value="ECO:0007669"/>
    <property type="project" value="UniProtKB-KW"/>
</dbReference>
<dbReference type="InterPro" id="IPR008030">
    <property type="entry name" value="NmrA-like"/>
</dbReference>
<evidence type="ECO:0000256" key="1">
    <source>
        <dbReference type="ARBA" id="ARBA00022857"/>
    </source>
</evidence>
<evidence type="ECO:0000313" key="4">
    <source>
        <dbReference type="EnsemblFungi" id="FOXG_10812P0"/>
    </source>
</evidence>
<dbReference type="Gene3D" id="3.40.50.720">
    <property type="entry name" value="NAD(P)-binding Rossmann-like Domain"/>
    <property type="match status" value="1"/>
</dbReference>
<dbReference type="VEuPathDB" id="FungiDB:FOXG_10812"/>
<gene>
    <name evidence="4" type="primary">28952262</name>
</gene>
<sequence length="305" mass="33180">MAHEIKNVALAGASGSLGSHILRALNKSGRFTVTVLTRKTTKDVPTGTGVKVVDFESVSDLTAVLKGQDALVDATSVPDPSFAIRLMDAAVAAGVYRMIPAEFSADPMNAKARGLPPFQGKAKALGHIQKLADDKRITWTAISNHAFLDWGLRMSFIGIDLQNKCIDYLKPCLTVVPLTTLESVGTAVANALIKAEETKNRVCYICNTQKTQKDLAELAKRALGDQVWKTKYLDTKEAFEKAMVQLQAGQVDMQVIGDIIRFSISTPGYIQELEKTDNDLLGVKEMSDAEVQELIREIAREKSAA</sequence>
<keyword evidence="2" id="KW-0560">Oxidoreductase</keyword>
<name>A0A0D2Y3G1_FUSOF</name>
<protein>
    <recommendedName>
        <fullName evidence="3">NmrA-like domain-containing protein</fullName>
    </recommendedName>
</protein>
<keyword evidence="1" id="KW-0521">NADP</keyword>
<dbReference type="InterPro" id="IPR045312">
    <property type="entry name" value="PCBER-like"/>
</dbReference>
<organism evidence="4 5">
    <name type="scientific">Fusarium oxysporum (strain Fo5176)</name>
    <name type="common">Fusarium vascular wilt</name>
    <dbReference type="NCBI Taxonomy" id="660025"/>
    <lineage>
        <taxon>Eukaryota</taxon>
        <taxon>Fungi</taxon>
        <taxon>Dikarya</taxon>
        <taxon>Ascomycota</taxon>
        <taxon>Pezizomycotina</taxon>
        <taxon>Sordariomycetes</taxon>
        <taxon>Hypocreomycetidae</taxon>
        <taxon>Hypocreales</taxon>
        <taxon>Nectriaceae</taxon>
        <taxon>Fusarium</taxon>
        <taxon>Fusarium oxysporum species complex</taxon>
    </lineage>
</organism>
<dbReference type="SUPFAM" id="SSF51735">
    <property type="entry name" value="NAD(P)-binding Rossmann-fold domains"/>
    <property type="match status" value="1"/>
</dbReference>
<dbReference type="PANTHER" id="PTHR47706">
    <property type="entry name" value="NMRA-LIKE FAMILY PROTEIN"/>
    <property type="match status" value="1"/>
</dbReference>
<evidence type="ECO:0000256" key="2">
    <source>
        <dbReference type="ARBA" id="ARBA00023002"/>
    </source>
</evidence>
<evidence type="ECO:0000259" key="3">
    <source>
        <dbReference type="Pfam" id="PF05368"/>
    </source>
</evidence>
<dbReference type="Proteomes" id="UP000002489">
    <property type="component" value="Unassembled WGS sequence"/>
</dbReference>